<evidence type="ECO:0000313" key="1">
    <source>
        <dbReference type="EMBL" id="KAK4020322.1"/>
    </source>
</evidence>
<name>A0ABR0A5B8_9CRUS</name>
<dbReference type="Proteomes" id="UP001234178">
    <property type="component" value="Unassembled WGS sequence"/>
</dbReference>
<gene>
    <name evidence="1" type="ORF">OUZ56_002312</name>
</gene>
<protein>
    <submittedName>
        <fullName evidence="1">Uncharacterized protein</fullName>
    </submittedName>
</protein>
<comment type="caution">
    <text evidence="1">The sequence shown here is derived from an EMBL/GenBank/DDBJ whole genome shotgun (WGS) entry which is preliminary data.</text>
</comment>
<keyword evidence="2" id="KW-1185">Reference proteome</keyword>
<dbReference type="EMBL" id="JAOYFB010000036">
    <property type="protein sequence ID" value="KAK4020322.1"/>
    <property type="molecule type" value="Genomic_DNA"/>
</dbReference>
<organism evidence="1 2">
    <name type="scientific">Daphnia magna</name>
    <dbReference type="NCBI Taxonomy" id="35525"/>
    <lineage>
        <taxon>Eukaryota</taxon>
        <taxon>Metazoa</taxon>
        <taxon>Ecdysozoa</taxon>
        <taxon>Arthropoda</taxon>
        <taxon>Crustacea</taxon>
        <taxon>Branchiopoda</taxon>
        <taxon>Diplostraca</taxon>
        <taxon>Cladocera</taxon>
        <taxon>Anomopoda</taxon>
        <taxon>Daphniidae</taxon>
        <taxon>Daphnia</taxon>
    </lineage>
</organism>
<accession>A0ABR0A5B8</accession>
<evidence type="ECO:0000313" key="2">
    <source>
        <dbReference type="Proteomes" id="UP001234178"/>
    </source>
</evidence>
<proteinExistence type="predicted"/>
<sequence length="147" mass="16895">MPGLSVSLNILNRTEPLENYLPMSQPIGHFSDNVHQGVLDFLPSEITILLIGYSPFNFISTFVRTQLGLNFKNRRSEARQEVHMLNDHRLSVFGHQMALKIIHIYRIEISSSRRNLLYGIFRVDVSCFPLMDSTLSEQKMTNEVLST</sequence>
<reference evidence="1 2" key="1">
    <citation type="journal article" date="2023" name="Nucleic Acids Res.">
        <title>The hologenome of Daphnia magna reveals possible DNA methylation and microbiome-mediated evolution of the host genome.</title>
        <authorList>
            <person name="Chaturvedi A."/>
            <person name="Li X."/>
            <person name="Dhandapani V."/>
            <person name="Marshall H."/>
            <person name="Kissane S."/>
            <person name="Cuenca-Cambronero M."/>
            <person name="Asole G."/>
            <person name="Calvet F."/>
            <person name="Ruiz-Romero M."/>
            <person name="Marangio P."/>
            <person name="Guigo R."/>
            <person name="Rago D."/>
            <person name="Mirbahai L."/>
            <person name="Eastwood N."/>
            <person name="Colbourne J.K."/>
            <person name="Zhou J."/>
            <person name="Mallon E."/>
            <person name="Orsini L."/>
        </authorList>
    </citation>
    <scope>NUCLEOTIDE SEQUENCE [LARGE SCALE GENOMIC DNA]</scope>
    <source>
        <strain evidence="1">LRV0_1</strain>
    </source>
</reference>